<gene>
    <name evidence="2" type="ORF">EHS13_07505</name>
</gene>
<accession>A0A6B8RWB0</accession>
<dbReference type="InterPro" id="IPR052018">
    <property type="entry name" value="PHP_domain"/>
</dbReference>
<dbReference type="PANTHER" id="PTHR42924:SF3">
    <property type="entry name" value="POLYMERASE_HISTIDINOL PHOSPHATASE N-TERMINAL DOMAIN-CONTAINING PROTEIN"/>
    <property type="match status" value="1"/>
</dbReference>
<evidence type="ECO:0000259" key="1">
    <source>
        <dbReference type="SMART" id="SM00481"/>
    </source>
</evidence>
<proteinExistence type="predicted"/>
<dbReference type="Proteomes" id="UP000426246">
    <property type="component" value="Chromosome"/>
</dbReference>
<dbReference type="OrthoDB" id="9804333at2"/>
<dbReference type="InterPro" id="IPR016195">
    <property type="entry name" value="Pol/histidinol_Pase-like"/>
</dbReference>
<dbReference type="InterPro" id="IPR004013">
    <property type="entry name" value="PHP_dom"/>
</dbReference>
<dbReference type="InterPro" id="IPR003141">
    <property type="entry name" value="Pol/His_phosphatase_N"/>
</dbReference>
<evidence type="ECO:0000313" key="3">
    <source>
        <dbReference type="Proteomes" id="UP000426246"/>
    </source>
</evidence>
<dbReference type="SUPFAM" id="SSF89550">
    <property type="entry name" value="PHP domain-like"/>
    <property type="match status" value="1"/>
</dbReference>
<evidence type="ECO:0000313" key="2">
    <source>
        <dbReference type="EMBL" id="QGQ99989.1"/>
    </source>
</evidence>
<name>A0A6B8RWB0_9BACL</name>
<dbReference type="Pfam" id="PF02811">
    <property type="entry name" value="PHP"/>
    <property type="match status" value="1"/>
</dbReference>
<dbReference type="NCBIfam" id="NF038032">
    <property type="entry name" value="CehA_McbA_metalo"/>
    <property type="match status" value="1"/>
</dbReference>
<dbReference type="GO" id="GO:0035312">
    <property type="term" value="F:5'-3' DNA exonuclease activity"/>
    <property type="evidence" value="ECO:0007669"/>
    <property type="project" value="TreeGrafter"/>
</dbReference>
<dbReference type="GO" id="GO:0004534">
    <property type="term" value="F:5'-3' RNA exonuclease activity"/>
    <property type="evidence" value="ECO:0007669"/>
    <property type="project" value="TreeGrafter"/>
</dbReference>
<organism evidence="2 3">
    <name type="scientific">Paenibacillus psychroresistens</name>
    <dbReference type="NCBI Taxonomy" id="1778678"/>
    <lineage>
        <taxon>Bacteria</taxon>
        <taxon>Bacillati</taxon>
        <taxon>Bacillota</taxon>
        <taxon>Bacilli</taxon>
        <taxon>Bacillales</taxon>
        <taxon>Paenibacillaceae</taxon>
        <taxon>Paenibacillus</taxon>
    </lineage>
</organism>
<dbReference type="Gene3D" id="3.20.20.140">
    <property type="entry name" value="Metal-dependent hydrolases"/>
    <property type="match status" value="1"/>
</dbReference>
<dbReference type="EMBL" id="CP034235">
    <property type="protein sequence ID" value="QGQ99989.1"/>
    <property type="molecule type" value="Genomic_DNA"/>
</dbReference>
<dbReference type="KEGG" id="ppsc:EHS13_07505"/>
<protein>
    <submittedName>
        <fullName evidence="2">PHP domain-containing protein</fullName>
    </submittedName>
</protein>
<dbReference type="SMART" id="SM00481">
    <property type="entry name" value="POLIIIAc"/>
    <property type="match status" value="1"/>
</dbReference>
<dbReference type="AlphaFoldDB" id="A0A6B8RWB0"/>
<keyword evidence="3" id="KW-1185">Reference proteome</keyword>
<feature type="domain" description="Polymerase/histidinol phosphatase N-terminal" evidence="1">
    <location>
        <begin position="6"/>
        <end position="71"/>
    </location>
</feature>
<sequence length="337" mass="37555">MRWAACELHTHTFHSDGKQTLLELAKAAKSLGFDSIALTDHNTMTGLQGRESIEAETDLTIIPGMEWTTFYGHMVTIGMDAFVDWRAKGIGDIHQGIAEIHAQGGVAGMAHPFRIGSPICTGCFWEYEISNWNEIDYIEVWSGTFPSIKKDNLRAYQLWTDKLNEGYRIAATSGRDWHFQVETEDPISVTYLGLEAGEDSLRSQAVKAISQGRISVTIGPLITMEIEKANESYKLGDLIPLDHTLPAAEQAVSQAHIHVDFSVRSGIWEIADQDFTLLLTGNTGIVSEQKIRFVDAAYSFAINRSDLIWARAELWGTVRGARVLIAFTNAIYFEVKQ</sequence>
<dbReference type="PANTHER" id="PTHR42924">
    <property type="entry name" value="EXONUCLEASE"/>
    <property type="match status" value="1"/>
</dbReference>
<reference evidence="3" key="1">
    <citation type="submission" date="2018-11" db="EMBL/GenBank/DDBJ databases">
        <title>Complete genome sequence of Paenibacillus sp. ML311-T8.</title>
        <authorList>
            <person name="Nam Y.-D."/>
            <person name="Kang J."/>
            <person name="Chung W.-H."/>
            <person name="Park Y.S."/>
        </authorList>
    </citation>
    <scope>NUCLEOTIDE SEQUENCE [LARGE SCALE GENOMIC DNA]</scope>
    <source>
        <strain evidence="3">ML311-T8</strain>
    </source>
</reference>